<evidence type="ECO:0000256" key="1">
    <source>
        <dbReference type="SAM" id="Phobius"/>
    </source>
</evidence>
<gene>
    <name evidence="2" type="ORF">HGM15179_007249</name>
</gene>
<accession>A0A8K1GKG8</accession>
<evidence type="ECO:0000313" key="2">
    <source>
        <dbReference type="EMBL" id="TRZ19858.1"/>
    </source>
</evidence>
<keyword evidence="3" id="KW-1185">Reference proteome</keyword>
<keyword evidence="1" id="KW-0472">Membrane</keyword>
<sequence length="222" mass="24721">MIDASKGILPSTKCRPRFAFTCGGVQYTGNRHSQEWTHSPAICHGLIQTALEQGEAGKNLQYSDVIIMEDVARERAFPALQVDSVPVPSLYPTAKTGNDSQQMLEVTKKILEDLEETEKRQKFKLQDSQLLDMFYLLGITVVMCVLLLWIIVCCIGMSWLREKYMIAESLELEDTYKGSSSPTPGPAQDTPKIMPMCLRALSKCFLNSASLVLPGKLPFAVQ</sequence>
<organism evidence="2 3">
    <name type="scientific">Zosterops borbonicus</name>
    <dbReference type="NCBI Taxonomy" id="364589"/>
    <lineage>
        <taxon>Eukaryota</taxon>
        <taxon>Metazoa</taxon>
        <taxon>Chordata</taxon>
        <taxon>Craniata</taxon>
        <taxon>Vertebrata</taxon>
        <taxon>Euteleostomi</taxon>
        <taxon>Archelosauria</taxon>
        <taxon>Archosauria</taxon>
        <taxon>Dinosauria</taxon>
        <taxon>Saurischia</taxon>
        <taxon>Theropoda</taxon>
        <taxon>Coelurosauria</taxon>
        <taxon>Aves</taxon>
        <taxon>Neognathae</taxon>
        <taxon>Neoaves</taxon>
        <taxon>Telluraves</taxon>
        <taxon>Australaves</taxon>
        <taxon>Passeriformes</taxon>
        <taxon>Sylvioidea</taxon>
        <taxon>Zosteropidae</taxon>
        <taxon>Zosterops</taxon>
    </lineage>
</organism>
<comment type="caution">
    <text evidence="2">The sequence shown here is derived from an EMBL/GenBank/DDBJ whole genome shotgun (WGS) entry which is preliminary data.</text>
</comment>
<dbReference type="OrthoDB" id="9950135at2759"/>
<feature type="transmembrane region" description="Helical" evidence="1">
    <location>
        <begin position="133"/>
        <end position="160"/>
    </location>
</feature>
<name>A0A8K1GKG8_9PASS</name>
<dbReference type="EMBL" id="SWJQ01000168">
    <property type="protein sequence ID" value="TRZ19858.1"/>
    <property type="molecule type" value="Genomic_DNA"/>
</dbReference>
<proteinExistence type="predicted"/>
<keyword evidence="1" id="KW-1133">Transmembrane helix</keyword>
<evidence type="ECO:0000313" key="3">
    <source>
        <dbReference type="Proteomes" id="UP000796761"/>
    </source>
</evidence>
<reference evidence="2" key="1">
    <citation type="submission" date="2019-04" db="EMBL/GenBank/DDBJ databases">
        <title>Genome assembly of Zosterops borbonicus 15179.</title>
        <authorList>
            <person name="Leroy T."/>
            <person name="Anselmetti Y."/>
            <person name="Tilak M.-K."/>
            <person name="Nabholz B."/>
        </authorList>
    </citation>
    <scope>NUCLEOTIDE SEQUENCE</scope>
    <source>
        <strain evidence="2">HGM_15179</strain>
        <tissue evidence="2">Muscle</tissue>
    </source>
</reference>
<protein>
    <submittedName>
        <fullName evidence="2">Uncharacterized protein</fullName>
    </submittedName>
</protein>
<dbReference type="AlphaFoldDB" id="A0A8K1GKG8"/>
<dbReference type="Proteomes" id="UP000796761">
    <property type="component" value="Unassembled WGS sequence"/>
</dbReference>
<keyword evidence="1" id="KW-0812">Transmembrane</keyword>